<protein>
    <submittedName>
        <fullName evidence="2">Uncharacterized protein</fullName>
    </submittedName>
</protein>
<reference evidence="2" key="1">
    <citation type="submission" date="2022-11" db="UniProtKB">
        <authorList>
            <consortium name="WormBaseParasite"/>
        </authorList>
    </citation>
    <scope>IDENTIFICATION</scope>
</reference>
<dbReference type="AlphaFoldDB" id="A0A914YTV7"/>
<accession>A0A914YTV7</accession>
<proteinExistence type="predicted"/>
<sequence>MHIYVKRPTLIFTDLYVSSVCDALSIIETAVIMRNLKIRDFTFEIKKIEVIDGLEVILTDFGDIVIPEDISKETIYAKCYYEQYEVMPKSVFK</sequence>
<keyword evidence="1" id="KW-1185">Reference proteome</keyword>
<evidence type="ECO:0000313" key="2">
    <source>
        <dbReference type="WBParaSite" id="PSU_v2.g20883.t1"/>
    </source>
</evidence>
<dbReference type="WBParaSite" id="PSU_v2.g20883.t1">
    <property type="protein sequence ID" value="PSU_v2.g20883.t1"/>
    <property type="gene ID" value="PSU_v2.g20883"/>
</dbReference>
<name>A0A914YTV7_9BILA</name>
<organism evidence="1 2">
    <name type="scientific">Panagrolaimus superbus</name>
    <dbReference type="NCBI Taxonomy" id="310955"/>
    <lineage>
        <taxon>Eukaryota</taxon>
        <taxon>Metazoa</taxon>
        <taxon>Ecdysozoa</taxon>
        <taxon>Nematoda</taxon>
        <taxon>Chromadorea</taxon>
        <taxon>Rhabditida</taxon>
        <taxon>Tylenchina</taxon>
        <taxon>Panagrolaimomorpha</taxon>
        <taxon>Panagrolaimoidea</taxon>
        <taxon>Panagrolaimidae</taxon>
        <taxon>Panagrolaimus</taxon>
    </lineage>
</organism>
<evidence type="ECO:0000313" key="1">
    <source>
        <dbReference type="Proteomes" id="UP000887577"/>
    </source>
</evidence>
<dbReference type="Proteomes" id="UP000887577">
    <property type="component" value="Unplaced"/>
</dbReference>